<evidence type="ECO:0000313" key="3">
    <source>
        <dbReference type="Proteomes" id="UP000708208"/>
    </source>
</evidence>
<dbReference type="EMBL" id="CAJVCH010551375">
    <property type="protein sequence ID" value="CAG7829408.1"/>
    <property type="molecule type" value="Genomic_DNA"/>
</dbReference>
<name>A0A8J2PGV6_9HEXA</name>
<protein>
    <recommendedName>
        <fullName evidence="1">F-box domain-containing protein</fullName>
    </recommendedName>
</protein>
<organism evidence="2 3">
    <name type="scientific">Allacma fusca</name>
    <dbReference type="NCBI Taxonomy" id="39272"/>
    <lineage>
        <taxon>Eukaryota</taxon>
        <taxon>Metazoa</taxon>
        <taxon>Ecdysozoa</taxon>
        <taxon>Arthropoda</taxon>
        <taxon>Hexapoda</taxon>
        <taxon>Collembola</taxon>
        <taxon>Symphypleona</taxon>
        <taxon>Sminthuridae</taxon>
        <taxon>Allacma</taxon>
    </lineage>
</organism>
<dbReference type="PROSITE" id="PS50181">
    <property type="entry name" value="FBOX"/>
    <property type="match status" value="1"/>
</dbReference>
<dbReference type="InterPro" id="IPR001810">
    <property type="entry name" value="F-box_dom"/>
</dbReference>
<feature type="domain" description="F-box" evidence="1">
    <location>
        <begin position="1"/>
        <end position="54"/>
    </location>
</feature>
<dbReference type="AlphaFoldDB" id="A0A8J2PGV6"/>
<comment type="caution">
    <text evidence="2">The sequence shown here is derived from an EMBL/GenBank/DDBJ whole genome shotgun (WGS) entry which is preliminary data.</text>
</comment>
<sequence>MTTVDDLPDEIIKQIFQSIPLPKRKQERRNLVLVSKRFKTLGDETIGLELFIGEPPWSGWEATAGSDHVSLSRIQDVGVSICHVGEILDTSPKPKGFINVLWGFWGKESNLHGTVAKIQAPPFIIHNPIYLLDPQSLTNLDIESLQFLEISADFAYIFHNIDDDKILGNTLAVLSNAFPHLISVNVYIPFESSQFDYIDEDSTEIVDVELEQLAARASEYMELQALILHLNVDRMKCLNYWSRVFRIFNVEFLPRNIHHIDIARIPVLSEDLAFIMLSIPTLIHFVAKFVGKTGEMGVLLETLIEVISRRQLRWFLLAGSINGHFPDEGISNGHPSRPVALLEDDETFCAKIGRSGYYTMGSPFDDLHHSLNLRAGIRSQQDQ</sequence>
<evidence type="ECO:0000313" key="2">
    <source>
        <dbReference type="EMBL" id="CAG7829408.1"/>
    </source>
</evidence>
<evidence type="ECO:0000259" key="1">
    <source>
        <dbReference type="PROSITE" id="PS50181"/>
    </source>
</evidence>
<proteinExistence type="predicted"/>
<accession>A0A8J2PGV6</accession>
<gene>
    <name evidence="2" type="ORF">AFUS01_LOCUS39272</name>
</gene>
<keyword evidence="3" id="KW-1185">Reference proteome</keyword>
<dbReference type="Proteomes" id="UP000708208">
    <property type="component" value="Unassembled WGS sequence"/>
</dbReference>
<reference evidence="2" key="1">
    <citation type="submission" date="2021-06" db="EMBL/GenBank/DDBJ databases">
        <authorList>
            <person name="Hodson N. C."/>
            <person name="Mongue J. A."/>
            <person name="Jaron S. K."/>
        </authorList>
    </citation>
    <scope>NUCLEOTIDE SEQUENCE</scope>
</reference>